<dbReference type="GeneID" id="10277533"/>
<name>F0T5T6_METLA</name>
<reference evidence="2 3" key="2">
    <citation type="journal article" date="2014" name="Int. J. Syst. Evol. Microbiol.">
        <title>Methanobacterium paludis sp. nov. and a novel strain of Methanobacterium lacus isolated from northern peatlands.</title>
        <authorList>
            <person name="Cadillo-Quiroz H."/>
            <person name="Brauer S.L."/>
            <person name="Goodson N."/>
            <person name="Yavitt J.B."/>
            <person name="Zinder S.H."/>
        </authorList>
    </citation>
    <scope>NUCLEOTIDE SEQUENCE [LARGE SCALE GENOMIC DNA]</scope>
    <source>
        <strain evidence="2 3">AL-21</strain>
    </source>
</reference>
<dbReference type="EMBL" id="CP002551">
    <property type="protein sequence ID" value="ADZ09329.1"/>
    <property type="molecule type" value="Genomic_DNA"/>
</dbReference>
<dbReference type="AlphaFoldDB" id="F0T5T6"/>
<gene>
    <name evidence="2" type="ordered locus">Metbo_1084</name>
</gene>
<evidence type="ECO:0000313" key="2">
    <source>
        <dbReference type="EMBL" id="ADZ09329.1"/>
    </source>
</evidence>
<dbReference type="SUPFAM" id="SSF54862">
    <property type="entry name" value="4Fe-4S ferredoxins"/>
    <property type="match status" value="1"/>
</dbReference>
<organism evidence="2 3">
    <name type="scientific">Methanobacterium lacus (strain AL-21)</name>
    <dbReference type="NCBI Taxonomy" id="877455"/>
    <lineage>
        <taxon>Archaea</taxon>
        <taxon>Methanobacteriati</taxon>
        <taxon>Methanobacteriota</taxon>
        <taxon>Methanomada group</taxon>
        <taxon>Methanobacteria</taxon>
        <taxon>Methanobacteriales</taxon>
        <taxon>Methanobacteriaceae</taxon>
        <taxon>Methanobacterium</taxon>
    </lineage>
</organism>
<dbReference type="RefSeq" id="WP_013644680.1">
    <property type="nucleotide sequence ID" value="NC_015216.1"/>
</dbReference>
<dbReference type="Gene3D" id="3.30.70.20">
    <property type="match status" value="1"/>
</dbReference>
<evidence type="ECO:0000313" key="3">
    <source>
        <dbReference type="Proteomes" id="UP000007490"/>
    </source>
</evidence>
<evidence type="ECO:0000259" key="1">
    <source>
        <dbReference type="PROSITE" id="PS51379"/>
    </source>
</evidence>
<dbReference type="OrthoDB" id="23833at2157"/>
<sequence length="287" mass="32051">MKKIRFTDISVTVISHTFKQRFLLAKICNTLPPVAWVVKKLFFDGDDIQVLPMDKAVKKNSLVQSIDVDSKVPLSESSPVPSDVLRLMIKQSRYRFILNFCICRTANNCEKFPHDLGCLFLGKGASRISPSVGRPVSIDEAIAHIEKCGEAGLVHIIGRNKIDSIWLNAGKHDELLTICNCCDCCCLWKMATYLPEHIGSSLMPMDGIELVYNRDFCTLCGACTKDECFVHAITMDTDGVTIDKKRCRKCGRCVDTCRHGGLTISMDSNTVNRSLEHVEKLVDVNMS</sequence>
<protein>
    <submittedName>
        <fullName evidence="2">4Fe-4S ferredoxin iron-sulfur binding domain-containing protein</fullName>
    </submittedName>
</protein>
<feature type="domain" description="4Fe-4S ferredoxin-type" evidence="1">
    <location>
        <begin position="238"/>
        <end position="267"/>
    </location>
</feature>
<reference evidence="3" key="1">
    <citation type="submission" date="2011-02" db="EMBL/GenBank/DDBJ databases">
        <title>Complete sequence of Methanobacterium sp. AL-21.</title>
        <authorList>
            <consortium name="US DOE Joint Genome Institute"/>
            <person name="Lucas S."/>
            <person name="Copeland A."/>
            <person name="Lapidus A."/>
            <person name="Cheng J.-F."/>
            <person name="Goodwin L."/>
            <person name="Pitluck S."/>
            <person name="Chertkov O."/>
            <person name="Detter J.C."/>
            <person name="Han C."/>
            <person name="Tapia R."/>
            <person name="Land M."/>
            <person name="Hauser L."/>
            <person name="Kyrpides N."/>
            <person name="Ivanova N."/>
            <person name="Mikhailova N."/>
            <person name="Pagani I."/>
            <person name="Cadillo-Quiroz H."/>
            <person name="Imachi H."/>
            <person name="Zinder S."/>
            <person name="Liu W."/>
            <person name="Woyke T."/>
        </authorList>
    </citation>
    <scope>NUCLEOTIDE SEQUENCE [LARGE SCALE GENOMIC DNA]</scope>
    <source>
        <strain evidence="3">AL-21</strain>
    </source>
</reference>
<dbReference type="KEGG" id="mel:Metbo_1084"/>
<proteinExistence type="predicted"/>
<dbReference type="STRING" id="877455.Metbo_1084"/>
<dbReference type="HOGENOM" id="CLU_080109_0_0_2"/>
<keyword evidence="3" id="KW-1185">Reference proteome</keyword>
<dbReference type="eggNOG" id="arCOG02189">
    <property type="taxonomic scope" value="Archaea"/>
</dbReference>
<feature type="domain" description="4Fe-4S ferredoxin-type" evidence="1">
    <location>
        <begin position="208"/>
        <end position="236"/>
    </location>
</feature>
<dbReference type="Proteomes" id="UP000007490">
    <property type="component" value="Chromosome"/>
</dbReference>
<dbReference type="PROSITE" id="PS51379">
    <property type="entry name" value="4FE4S_FER_2"/>
    <property type="match status" value="2"/>
</dbReference>
<dbReference type="InterPro" id="IPR017896">
    <property type="entry name" value="4Fe4S_Fe-S-bd"/>
</dbReference>
<accession>F0T5T6</accession>